<sequence length="361" mass="41743">MNSLKGFFIRKVGNKKSHPFDLNAVKTLYIKCGRIGDTVVKTPFIKLIKEKYPHIEITACGVGGAEKILEANPYITNVIASKGEKSKIRFVRIIKDLAHSLRERGKYDLCFNLGNSVNFFKLLSLRLLKAKLIIGGPKLEKYGLKSTELTLINRYIHFTQRHSCYKWLEVAEHMDIEVDSYDKYRYDIHIPEEIQVKHRDYYNDKEINLVFNFRGSSDRKSLPWEDVEYFLREISEVDQRVCLHLMAPPLFYCEAEKIIKKLNIKNVRMLPKTESILEAAELLKGADMLFSVDTGVVHMASAFDIPMVVIYPNNPDTLVEYSPRCSNFKIITAPEYTGNNIEGYNLDEVMTNIQEMLNFIH</sequence>
<keyword evidence="4" id="KW-1185">Reference proteome</keyword>
<dbReference type="SUPFAM" id="SSF53756">
    <property type="entry name" value="UDP-Glycosyltransferase/glycogen phosphorylase"/>
    <property type="match status" value="1"/>
</dbReference>
<dbReference type="Gene3D" id="3.40.50.2000">
    <property type="entry name" value="Glycogen Phosphorylase B"/>
    <property type="match status" value="2"/>
</dbReference>
<dbReference type="GO" id="GO:0005829">
    <property type="term" value="C:cytosol"/>
    <property type="evidence" value="ECO:0007669"/>
    <property type="project" value="TreeGrafter"/>
</dbReference>
<comment type="caution">
    <text evidence="3">The sequence shown here is derived from an EMBL/GenBank/DDBJ whole genome shotgun (WGS) entry which is preliminary data.</text>
</comment>
<dbReference type="PANTHER" id="PTHR30160:SF15">
    <property type="entry name" value="GLYCOSYLTRANSFERASE HI_0523-RELATED"/>
    <property type="match status" value="1"/>
</dbReference>
<dbReference type="PANTHER" id="PTHR30160">
    <property type="entry name" value="TETRAACYLDISACCHARIDE 4'-KINASE-RELATED"/>
    <property type="match status" value="1"/>
</dbReference>
<evidence type="ECO:0000313" key="3">
    <source>
        <dbReference type="EMBL" id="GLI55170.1"/>
    </source>
</evidence>
<dbReference type="AlphaFoldDB" id="A0A9W6GJL4"/>
<keyword evidence="2" id="KW-0808">Transferase</keyword>
<accession>A0A9W6GJL4</accession>
<dbReference type="InterPro" id="IPR002201">
    <property type="entry name" value="Glyco_trans_9"/>
</dbReference>
<dbReference type="EMBL" id="BSDY01000002">
    <property type="protein sequence ID" value="GLI55170.1"/>
    <property type="molecule type" value="Genomic_DNA"/>
</dbReference>
<protein>
    <recommendedName>
        <fullName evidence="5">ADP-heptose:LPS heptosyltransferase</fullName>
    </recommendedName>
</protein>
<gene>
    <name evidence="3" type="ORF">PM10SUCC1_06850</name>
</gene>
<evidence type="ECO:0000256" key="2">
    <source>
        <dbReference type="ARBA" id="ARBA00022679"/>
    </source>
</evidence>
<name>A0A9W6GJL4_9FUSO</name>
<evidence type="ECO:0008006" key="5">
    <source>
        <dbReference type="Google" id="ProtNLM"/>
    </source>
</evidence>
<evidence type="ECO:0000313" key="4">
    <source>
        <dbReference type="Proteomes" id="UP001144471"/>
    </source>
</evidence>
<dbReference type="Proteomes" id="UP001144471">
    <property type="component" value="Unassembled WGS sequence"/>
</dbReference>
<dbReference type="CDD" id="cd03789">
    <property type="entry name" value="GT9_LPS_heptosyltransferase"/>
    <property type="match status" value="1"/>
</dbReference>
<dbReference type="GO" id="GO:0008713">
    <property type="term" value="F:ADP-heptose-lipopolysaccharide heptosyltransferase activity"/>
    <property type="evidence" value="ECO:0007669"/>
    <property type="project" value="TreeGrafter"/>
</dbReference>
<keyword evidence="1" id="KW-0328">Glycosyltransferase</keyword>
<proteinExistence type="predicted"/>
<organism evidence="3 4">
    <name type="scientific">Propionigenium maris DSM 9537</name>
    <dbReference type="NCBI Taxonomy" id="1123000"/>
    <lineage>
        <taxon>Bacteria</taxon>
        <taxon>Fusobacteriati</taxon>
        <taxon>Fusobacteriota</taxon>
        <taxon>Fusobacteriia</taxon>
        <taxon>Fusobacteriales</taxon>
        <taxon>Fusobacteriaceae</taxon>
        <taxon>Propionigenium</taxon>
    </lineage>
</organism>
<dbReference type="RefSeq" id="WP_281833462.1">
    <property type="nucleotide sequence ID" value="NZ_BSDY01000002.1"/>
</dbReference>
<dbReference type="Pfam" id="PF01075">
    <property type="entry name" value="Glyco_transf_9"/>
    <property type="match status" value="1"/>
</dbReference>
<reference evidence="3" key="1">
    <citation type="submission" date="2022-12" db="EMBL/GenBank/DDBJ databases">
        <title>Reference genome sequencing for broad-spectrum identification of bacterial and archaeal isolates by mass spectrometry.</title>
        <authorList>
            <person name="Sekiguchi Y."/>
            <person name="Tourlousse D.M."/>
        </authorList>
    </citation>
    <scope>NUCLEOTIDE SEQUENCE</scope>
    <source>
        <strain evidence="3">10succ1</strain>
    </source>
</reference>
<evidence type="ECO:0000256" key="1">
    <source>
        <dbReference type="ARBA" id="ARBA00022676"/>
    </source>
</evidence>
<dbReference type="GO" id="GO:0009244">
    <property type="term" value="P:lipopolysaccharide core region biosynthetic process"/>
    <property type="evidence" value="ECO:0007669"/>
    <property type="project" value="TreeGrafter"/>
</dbReference>
<dbReference type="InterPro" id="IPR051199">
    <property type="entry name" value="LPS_LOS_Heptosyltrfase"/>
</dbReference>